<dbReference type="AlphaFoldDB" id="A7E7T1"/>
<evidence type="ECO:0000256" key="1">
    <source>
        <dbReference type="SAM" id="MobiDB-lite"/>
    </source>
</evidence>
<accession>A7E7T1</accession>
<proteinExistence type="predicted"/>
<dbReference type="HOGENOM" id="CLU_2484663_0_0_1"/>
<reference evidence="3" key="1">
    <citation type="journal article" date="2011" name="PLoS Genet.">
        <title>Genomic analysis of the necrotrophic fungal pathogens Sclerotinia sclerotiorum and Botrytis cinerea.</title>
        <authorList>
            <person name="Amselem J."/>
            <person name="Cuomo C.A."/>
            <person name="van Kan J.A."/>
            <person name="Viaud M."/>
            <person name="Benito E.P."/>
            <person name="Couloux A."/>
            <person name="Coutinho P.M."/>
            <person name="de Vries R.P."/>
            <person name="Dyer P.S."/>
            <person name="Fillinger S."/>
            <person name="Fournier E."/>
            <person name="Gout L."/>
            <person name="Hahn M."/>
            <person name="Kohn L."/>
            <person name="Lapalu N."/>
            <person name="Plummer K.M."/>
            <person name="Pradier J.M."/>
            <person name="Quevillon E."/>
            <person name="Sharon A."/>
            <person name="Simon A."/>
            <person name="ten Have A."/>
            <person name="Tudzynski B."/>
            <person name="Tudzynski P."/>
            <person name="Wincker P."/>
            <person name="Andrew M."/>
            <person name="Anthouard V."/>
            <person name="Beever R.E."/>
            <person name="Beffa R."/>
            <person name="Benoit I."/>
            <person name="Bouzid O."/>
            <person name="Brault B."/>
            <person name="Chen Z."/>
            <person name="Choquer M."/>
            <person name="Collemare J."/>
            <person name="Cotton P."/>
            <person name="Danchin E.G."/>
            <person name="Da Silva C."/>
            <person name="Gautier A."/>
            <person name="Giraud C."/>
            <person name="Giraud T."/>
            <person name="Gonzalez C."/>
            <person name="Grossetete S."/>
            <person name="Guldener U."/>
            <person name="Henrissat B."/>
            <person name="Howlett B.J."/>
            <person name="Kodira C."/>
            <person name="Kretschmer M."/>
            <person name="Lappartient A."/>
            <person name="Leroch M."/>
            <person name="Levis C."/>
            <person name="Mauceli E."/>
            <person name="Neuveglise C."/>
            <person name="Oeser B."/>
            <person name="Pearson M."/>
            <person name="Poulain J."/>
            <person name="Poussereau N."/>
            <person name="Quesneville H."/>
            <person name="Rascle C."/>
            <person name="Schumacher J."/>
            <person name="Segurens B."/>
            <person name="Sexton A."/>
            <person name="Silva E."/>
            <person name="Sirven C."/>
            <person name="Soanes D.M."/>
            <person name="Talbot N.J."/>
            <person name="Templeton M."/>
            <person name="Yandava C."/>
            <person name="Yarden O."/>
            <person name="Zeng Q."/>
            <person name="Rollins J.A."/>
            <person name="Lebrun M.H."/>
            <person name="Dickman M."/>
        </authorList>
    </citation>
    <scope>NUCLEOTIDE SEQUENCE [LARGE SCALE GENOMIC DNA]</scope>
    <source>
        <strain evidence="3">ATCC 18683 / 1980 / Ss-1</strain>
    </source>
</reference>
<dbReference type="Proteomes" id="UP000001312">
    <property type="component" value="Unassembled WGS sequence"/>
</dbReference>
<dbReference type="EMBL" id="CH476622">
    <property type="protein sequence ID" value="EDN96433.1"/>
    <property type="molecule type" value="Genomic_DNA"/>
</dbReference>
<keyword evidence="3" id="KW-1185">Reference proteome</keyword>
<feature type="region of interest" description="Disordered" evidence="1">
    <location>
        <begin position="1"/>
        <end position="21"/>
    </location>
</feature>
<evidence type="ECO:0000313" key="3">
    <source>
        <dbReference type="Proteomes" id="UP000001312"/>
    </source>
</evidence>
<dbReference type="KEGG" id="ssl:SS1G_01359"/>
<sequence>MISVASTPSTQTPSKASRIPDAPFILGCSPTTHEIYQTNTKSSWTHLISGTSKPDLSKLDSSGPHPHKHRLLDQLPGCAFDYLRLKV</sequence>
<dbReference type="RefSeq" id="XP_001597165.1">
    <property type="nucleotide sequence ID" value="XM_001597115.1"/>
</dbReference>
<dbReference type="GeneID" id="5494090"/>
<gene>
    <name evidence="2" type="ORF">SS1G_01359</name>
</gene>
<name>A7E7T1_SCLS1</name>
<organism evidence="2 3">
    <name type="scientific">Sclerotinia sclerotiorum (strain ATCC 18683 / 1980 / Ss-1)</name>
    <name type="common">White mold</name>
    <name type="synonym">Whetzelinia sclerotiorum</name>
    <dbReference type="NCBI Taxonomy" id="665079"/>
    <lineage>
        <taxon>Eukaryota</taxon>
        <taxon>Fungi</taxon>
        <taxon>Dikarya</taxon>
        <taxon>Ascomycota</taxon>
        <taxon>Pezizomycotina</taxon>
        <taxon>Leotiomycetes</taxon>
        <taxon>Helotiales</taxon>
        <taxon>Sclerotiniaceae</taxon>
        <taxon>Sclerotinia</taxon>
    </lineage>
</organism>
<evidence type="ECO:0000313" key="2">
    <source>
        <dbReference type="EMBL" id="EDN96433.1"/>
    </source>
</evidence>
<dbReference type="InParanoid" id="A7E7T1"/>
<feature type="compositionally biased region" description="Polar residues" evidence="1">
    <location>
        <begin position="1"/>
        <end position="15"/>
    </location>
</feature>
<protein>
    <submittedName>
        <fullName evidence="2">Uncharacterized protein</fullName>
    </submittedName>
</protein>